<name>A0A1G4EFH7_BACMY</name>
<accession>A0A1G4EFH7</accession>
<dbReference type="RefSeq" id="WP_016104702.1">
    <property type="nucleotide sequence ID" value="NZ_CP036132.1"/>
</dbReference>
<organism evidence="1 2">
    <name type="scientific">Bacillus mycoides</name>
    <dbReference type="NCBI Taxonomy" id="1405"/>
    <lineage>
        <taxon>Bacteria</taxon>
        <taxon>Bacillati</taxon>
        <taxon>Bacillota</taxon>
        <taxon>Bacilli</taxon>
        <taxon>Bacillales</taxon>
        <taxon>Bacillaceae</taxon>
        <taxon>Bacillus</taxon>
        <taxon>Bacillus cereus group</taxon>
    </lineage>
</organism>
<dbReference type="EMBL" id="FMAK01000030">
    <property type="protein sequence ID" value="SCB67935.1"/>
    <property type="molecule type" value="Genomic_DNA"/>
</dbReference>
<proteinExistence type="predicted"/>
<dbReference type="Proteomes" id="UP000195696">
    <property type="component" value="Unassembled WGS sequence"/>
</dbReference>
<dbReference type="AlphaFoldDB" id="A0A1G4EFH7"/>
<evidence type="ECO:0000313" key="2">
    <source>
        <dbReference type="Proteomes" id="UP000195696"/>
    </source>
</evidence>
<gene>
    <name evidence="1" type="ORF">BWGO95_02065</name>
</gene>
<evidence type="ECO:0000313" key="1">
    <source>
        <dbReference type="EMBL" id="SCB67935.1"/>
    </source>
</evidence>
<protein>
    <submittedName>
        <fullName evidence="1">Uncharacterized protein</fullName>
    </submittedName>
</protein>
<reference evidence="1 2" key="1">
    <citation type="submission" date="2016-08" db="EMBL/GenBank/DDBJ databases">
        <authorList>
            <person name="Seilhamer J.J."/>
        </authorList>
    </citation>
    <scope>NUCLEOTIDE SEQUENCE [LARGE SCALE GENOMIC DNA]</scope>
    <source>
        <strain evidence="1 2">SDA_GO95</strain>
    </source>
</reference>
<sequence length="157" mass="18497">MSLKLKPEIETALKKIDFVNRYTELSSFSRENYDAEEIIPNPNIEDIQQILEKLGYKSVYDKKEKFLKVGELGDKKENLFYFNIGIKVNVLDFTWVVYHNDELRLGSPWSLYSRLLISPDTRIKPVLFSDYDSLEKILKIALGMYEDFKQELIPIYS</sequence>